<dbReference type="EMBL" id="MU004321">
    <property type="protein sequence ID" value="KAF2657830.1"/>
    <property type="molecule type" value="Genomic_DNA"/>
</dbReference>
<keyword evidence="1" id="KW-1133">Transmembrane helix</keyword>
<feature type="transmembrane region" description="Helical" evidence="1">
    <location>
        <begin position="517"/>
        <end position="543"/>
    </location>
</feature>
<organism evidence="2 3">
    <name type="scientific">Lophiostoma macrostomum CBS 122681</name>
    <dbReference type="NCBI Taxonomy" id="1314788"/>
    <lineage>
        <taxon>Eukaryota</taxon>
        <taxon>Fungi</taxon>
        <taxon>Dikarya</taxon>
        <taxon>Ascomycota</taxon>
        <taxon>Pezizomycotina</taxon>
        <taxon>Dothideomycetes</taxon>
        <taxon>Pleosporomycetidae</taxon>
        <taxon>Pleosporales</taxon>
        <taxon>Lophiostomataceae</taxon>
        <taxon>Lophiostoma</taxon>
    </lineage>
</organism>
<gene>
    <name evidence="2" type="ORF">K491DRAFT_654142</name>
</gene>
<feature type="transmembrane region" description="Helical" evidence="1">
    <location>
        <begin position="486"/>
        <end position="505"/>
    </location>
</feature>
<dbReference type="Gene3D" id="1.20.58.340">
    <property type="entry name" value="Magnesium transport protein CorA, transmembrane region"/>
    <property type="match status" value="1"/>
</dbReference>
<name>A0A6A6TDC4_9PLEO</name>
<dbReference type="Proteomes" id="UP000799324">
    <property type="component" value="Unassembled WGS sequence"/>
</dbReference>
<evidence type="ECO:0000313" key="3">
    <source>
        <dbReference type="Proteomes" id="UP000799324"/>
    </source>
</evidence>
<keyword evidence="3" id="KW-1185">Reference proteome</keyword>
<evidence type="ECO:0000256" key="1">
    <source>
        <dbReference type="SAM" id="Phobius"/>
    </source>
</evidence>
<reference evidence="2" key="1">
    <citation type="journal article" date="2020" name="Stud. Mycol.">
        <title>101 Dothideomycetes genomes: a test case for predicting lifestyles and emergence of pathogens.</title>
        <authorList>
            <person name="Haridas S."/>
            <person name="Albert R."/>
            <person name="Binder M."/>
            <person name="Bloem J."/>
            <person name="Labutti K."/>
            <person name="Salamov A."/>
            <person name="Andreopoulos B."/>
            <person name="Baker S."/>
            <person name="Barry K."/>
            <person name="Bills G."/>
            <person name="Bluhm B."/>
            <person name="Cannon C."/>
            <person name="Castanera R."/>
            <person name="Culley D."/>
            <person name="Daum C."/>
            <person name="Ezra D."/>
            <person name="Gonzalez J."/>
            <person name="Henrissat B."/>
            <person name="Kuo A."/>
            <person name="Liang C."/>
            <person name="Lipzen A."/>
            <person name="Lutzoni F."/>
            <person name="Magnuson J."/>
            <person name="Mondo S."/>
            <person name="Nolan M."/>
            <person name="Ohm R."/>
            <person name="Pangilinan J."/>
            <person name="Park H.-J."/>
            <person name="Ramirez L."/>
            <person name="Alfaro M."/>
            <person name="Sun H."/>
            <person name="Tritt A."/>
            <person name="Yoshinaga Y."/>
            <person name="Zwiers L.-H."/>
            <person name="Turgeon B."/>
            <person name="Goodwin S."/>
            <person name="Spatafora J."/>
            <person name="Crous P."/>
            <person name="Grigoriev I."/>
        </authorList>
    </citation>
    <scope>NUCLEOTIDE SEQUENCE</scope>
    <source>
        <strain evidence="2">CBS 122681</strain>
    </source>
</reference>
<sequence>MSLTPPLCASENGGNEEHSVLDFDCHYRLAGGSVRDVLTQILEDMSTHNSVHNWDEKLVVRPLKTLATMLRSHLAGNPVNLDPLLVYSNIDEILTVDGVDSKYPAIQEPSNIDLQLFFTTVCISLDEQKNQKLRDIHQNLSGASVDVSRSGRFRQGRIVYLDGHATQLDRALLLVLFVFSVRLQDEDKGYLNAFIERHLALRSFLQVPSRWQEMSPPELDASRQISYRRVSSSLHITYLMLETLNEPTSHGSMIDRTRLFPVFRKKDSQAANSEPLYLSKSSSSVLLTLAIPEVSATREEYLDLLKNSDSLWTVIIVNCSMSAMADGEKSHYLTPIAQYIRLITSALRMQRTHAEAIYILLEDQIRNCNSDSLFDDEDFSLSMLYHWTIKMCDELRESVASTLRFMKRAWNKQLREVSENAHPEEKPGLQFWTTQMDDEIFALEELQTQVIALNSRVQESRNALHGVTAVLQARLALQQGERTKTLAYLATLYLPLTATASLYSMSVLPASATFPSFFIVLAVFLLITISIGLYLSTFLANVLPSITRPFYKLLSYSNQRQRLCVPFLIQKYIDLLDPKPVFKFDFTKQRGSPQRHNKRGWLNWLLHCLLRGLDYPFRKGPADLVHYKLIRELFLFRDLYVMSQYLGNRFAGIEWHWTYFAMHVVRAILLPVWLVMVVGIVAWLIVLDLVLLAFEAVFWLVARIYNSVLDWM</sequence>
<keyword evidence="1" id="KW-0812">Transmembrane</keyword>
<keyword evidence="1" id="KW-0472">Membrane</keyword>
<evidence type="ECO:0000313" key="2">
    <source>
        <dbReference type="EMBL" id="KAF2657830.1"/>
    </source>
</evidence>
<feature type="transmembrane region" description="Helical" evidence="1">
    <location>
        <begin position="680"/>
        <end position="702"/>
    </location>
</feature>
<accession>A0A6A6TDC4</accession>
<dbReference type="OrthoDB" id="5428055at2759"/>
<protein>
    <submittedName>
        <fullName evidence="2">Uncharacterized protein</fullName>
    </submittedName>
</protein>
<proteinExistence type="predicted"/>
<dbReference type="AlphaFoldDB" id="A0A6A6TDC4"/>